<dbReference type="EMBL" id="KK784881">
    <property type="protein sequence ID" value="KDO76776.1"/>
    <property type="molecule type" value="Genomic_DNA"/>
</dbReference>
<keyword evidence="3" id="KW-1185">Reference proteome</keyword>
<sequence>NVEYLLDLCMKQNWPLQLKSGRIMRLQCGRRYQENSVVKKMTAFLAFFFLFNLRVMLFPYKIGHKIKIE</sequence>
<proteinExistence type="predicted"/>
<keyword evidence="1" id="KW-0472">Membrane</keyword>
<evidence type="ECO:0000256" key="1">
    <source>
        <dbReference type="SAM" id="Phobius"/>
    </source>
</evidence>
<gene>
    <name evidence="2" type="ORF">CISIN_1g0350522mg</name>
</gene>
<keyword evidence="1" id="KW-0812">Transmembrane</keyword>
<reference evidence="2 3" key="1">
    <citation type="submission" date="2014-04" db="EMBL/GenBank/DDBJ databases">
        <authorList>
            <consortium name="International Citrus Genome Consortium"/>
            <person name="Gmitter F."/>
            <person name="Chen C."/>
            <person name="Farmerie W."/>
            <person name="Harkins T."/>
            <person name="Desany B."/>
            <person name="Mohiuddin M."/>
            <person name="Kodira C."/>
            <person name="Borodovsky M."/>
            <person name="Lomsadze A."/>
            <person name="Burns P."/>
            <person name="Jenkins J."/>
            <person name="Prochnik S."/>
            <person name="Shu S."/>
            <person name="Chapman J."/>
            <person name="Pitluck S."/>
            <person name="Schmutz J."/>
            <person name="Rokhsar D."/>
        </authorList>
    </citation>
    <scope>NUCLEOTIDE SEQUENCE</scope>
</reference>
<accession>A0A067GN85</accession>
<name>A0A067GN85_CITSI</name>
<evidence type="ECO:0000313" key="2">
    <source>
        <dbReference type="EMBL" id="KDO76776.1"/>
    </source>
</evidence>
<dbReference type="Proteomes" id="UP000027120">
    <property type="component" value="Unassembled WGS sequence"/>
</dbReference>
<feature type="transmembrane region" description="Helical" evidence="1">
    <location>
        <begin position="41"/>
        <end position="60"/>
    </location>
</feature>
<evidence type="ECO:0000313" key="3">
    <source>
        <dbReference type="Proteomes" id="UP000027120"/>
    </source>
</evidence>
<keyword evidence="1" id="KW-1133">Transmembrane helix</keyword>
<feature type="non-terminal residue" evidence="2">
    <location>
        <position position="1"/>
    </location>
</feature>
<protein>
    <submittedName>
        <fullName evidence="2">Uncharacterized protein</fullName>
    </submittedName>
</protein>
<dbReference type="AlphaFoldDB" id="A0A067GN85"/>
<organism evidence="2 3">
    <name type="scientific">Citrus sinensis</name>
    <name type="common">Sweet orange</name>
    <name type="synonym">Citrus aurantium var. sinensis</name>
    <dbReference type="NCBI Taxonomy" id="2711"/>
    <lineage>
        <taxon>Eukaryota</taxon>
        <taxon>Viridiplantae</taxon>
        <taxon>Streptophyta</taxon>
        <taxon>Embryophyta</taxon>
        <taxon>Tracheophyta</taxon>
        <taxon>Spermatophyta</taxon>
        <taxon>Magnoliopsida</taxon>
        <taxon>eudicotyledons</taxon>
        <taxon>Gunneridae</taxon>
        <taxon>Pentapetalae</taxon>
        <taxon>rosids</taxon>
        <taxon>malvids</taxon>
        <taxon>Sapindales</taxon>
        <taxon>Rutaceae</taxon>
        <taxon>Aurantioideae</taxon>
        <taxon>Citrus</taxon>
    </lineage>
</organism>